<keyword evidence="6" id="KW-1133">Transmembrane helix</keyword>
<dbReference type="InterPro" id="IPR036179">
    <property type="entry name" value="Ig-like_dom_sf"/>
</dbReference>
<gene>
    <name evidence="9" type="ORF">BSL78_20776</name>
</gene>
<dbReference type="Gene3D" id="2.60.40.10">
    <property type="entry name" value="Immunoglobulins"/>
    <property type="match status" value="1"/>
</dbReference>
<name>A0A2G8K351_STIJA</name>
<evidence type="ECO:0000313" key="10">
    <source>
        <dbReference type="Proteomes" id="UP000230750"/>
    </source>
</evidence>
<evidence type="ECO:0000256" key="3">
    <source>
        <dbReference type="ARBA" id="ARBA00023157"/>
    </source>
</evidence>
<dbReference type="GO" id="GO:0050839">
    <property type="term" value="F:cell adhesion molecule binding"/>
    <property type="evidence" value="ECO:0007669"/>
    <property type="project" value="TreeGrafter"/>
</dbReference>
<evidence type="ECO:0000256" key="7">
    <source>
        <dbReference type="SAM" id="SignalP"/>
    </source>
</evidence>
<dbReference type="EMBL" id="MRZV01000939">
    <property type="protein sequence ID" value="PIK42379.1"/>
    <property type="molecule type" value="Genomic_DNA"/>
</dbReference>
<evidence type="ECO:0000256" key="5">
    <source>
        <dbReference type="ARBA" id="ARBA00023319"/>
    </source>
</evidence>
<dbReference type="PANTHER" id="PTHR11640">
    <property type="entry name" value="NEPHRIN"/>
    <property type="match status" value="1"/>
</dbReference>
<proteinExistence type="predicted"/>
<feature type="transmembrane region" description="Helical" evidence="6">
    <location>
        <begin position="412"/>
        <end position="436"/>
    </location>
</feature>
<reference evidence="9 10" key="1">
    <citation type="journal article" date="2017" name="PLoS Biol.">
        <title>The sea cucumber genome provides insights into morphological evolution and visceral regeneration.</title>
        <authorList>
            <person name="Zhang X."/>
            <person name="Sun L."/>
            <person name="Yuan J."/>
            <person name="Sun Y."/>
            <person name="Gao Y."/>
            <person name="Zhang L."/>
            <person name="Li S."/>
            <person name="Dai H."/>
            <person name="Hamel J.F."/>
            <person name="Liu C."/>
            <person name="Yu Y."/>
            <person name="Liu S."/>
            <person name="Lin W."/>
            <person name="Guo K."/>
            <person name="Jin S."/>
            <person name="Xu P."/>
            <person name="Storey K.B."/>
            <person name="Huan P."/>
            <person name="Zhang T."/>
            <person name="Zhou Y."/>
            <person name="Zhang J."/>
            <person name="Lin C."/>
            <person name="Li X."/>
            <person name="Xing L."/>
            <person name="Huo D."/>
            <person name="Sun M."/>
            <person name="Wang L."/>
            <person name="Mercier A."/>
            <person name="Li F."/>
            <person name="Yang H."/>
            <person name="Xiang J."/>
        </authorList>
    </citation>
    <scope>NUCLEOTIDE SEQUENCE [LARGE SCALE GENOMIC DNA]</scope>
    <source>
        <strain evidence="9">Shaxun</strain>
        <tissue evidence="9">Muscle</tissue>
    </source>
</reference>
<evidence type="ECO:0000313" key="9">
    <source>
        <dbReference type="EMBL" id="PIK42379.1"/>
    </source>
</evidence>
<dbReference type="GO" id="GO:0005911">
    <property type="term" value="C:cell-cell junction"/>
    <property type="evidence" value="ECO:0007669"/>
    <property type="project" value="TreeGrafter"/>
</dbReference>
<keyword evidence="3" id="KW-1015">Disulfide bond</keyword>
<dbReference type="PANTHER" id="PTHR11640:SF164">
    <property type="entry name" value="MAM DOMAIN-CONTAINING GLYCOSYLPHOSPHATIDYLINOSITOL ANCHOR PROTEIN 1"/>
    <property type="match status" value="1"/>
</dbReference>
<dbReference type="AlphaFoldDB" id="A0A2G8K351"/>
<protein>
    <recommendedName>
        <fullName evidence="8">Ig-like domain-containing protein</fullName>
    </recommendedName>
</protein>
<keyword evidence="4" id="KW-0325">Glycoprotein</keyword>
<dbReference type="GO" id="GO:0005886">
    <property type="term" value="C:plasma membrane"/>
    <property type="evidence" value="ECO:0007669"/>
    <property type="project" value="TreeGrafter"/>
</dbReference>
<dbReference type="Proteomes" id="UP000230750">
    <property type="component" value="Unassembled WGS sequence"/>
</dbReference>
<feature type="domain" description="Ig-like" evidence="8">
    <location>
        <begin position="129"/>
        <end position="234"/>
    </location>
</feature>
<dbReference type="InterPro" id="IPR013783">
    <property type="entry name" value="Ig-like_fold"/>
</dbReference>
<feature type="chain" id="PRO_5013836083" description="Ig-like domain-containing protein" evidence="7">
    <location>
        <begin position="23"/>
        <end position="451"/>
    </location>
</feature>
<dbReference type="InterPro" id="IPR007110">
    <property type="entry name" value="Ig-like_dom"/>
</dbReference>
<dbReference type="GO" id="GO:0098609">
    <property type="term" value="P:cell-cell adhesion"/>
    <property type="evidence" value="ECO:0007669"/>
    <property type="project" value="TreeGrafter"/>
</dbReference>
<organism evidence="9 10">
    <name type="scientific">Stichopus japonicus</name>
    <name type="common">Sea cucumber</name>
    <dbReference type="NCBI Taxonomy" id="307972"/>
    <lineage>
        <taxon>Eukaryota</taxon>
        <taxon>Metazoa</taxon>
        <taxon>Echinodermata</taxon>
        <taxon>Eleutherozoa</taxon>
        <taxon>Echinozoa</taxon>
        <taxon>Holothuroidea</taxon>
        <taxon>Aspidochirotacea</taxon>
        <taxon>Aspidochirotida</taxon>
        <taxon>Stichopodidae</taxon>
        <taxon>Apostichopus</taxon>
    </lineage>
</organism>
<evidence type="ECO:0000256" key="2">
    <source>
        <dbReference type="ARBA" id="ARBA00023136"/>
    </source>
</evidence>
<keyword evidence="5" id="KW-0393">Immunoglobulin domain</keyword>
<accession>A0A2G8K351</accession>
<keyword evidence="10" id="KW-1185">Reference proteome</keyword>
<evidence type="ECO:0000259" key="8">
    <source>
        <dbReference type="PROSITE" id="PS50835"/>
    </source>
</evidence>
<keyword evidence="2 6" id="KW-0472">Membrane</keyword>
<keyword evidence="6" id="KW-0812">Transmembrane</keyword>
<comment type="subcellular location">
    <subcellularLocation>
        <location evidence="1">Membrane</location>
        <topology evidence="1">Single-pass type I membrane protein</topology>
    </subcellularLocation>
</comment>
<evidence type="ECO:0000256" key="4">
    <source>
        <dbReference type="ARBA" id="ARBA00023180"/>
    </source>
</evidence>
<dbReference type="SUPFAM" id="SSF48726">
    <property type="entry name" value="Immunoglobulin"/>
    <property type="match status" value="2"/>
</dbReference>
<feature type="signal peptide" evidence="7">
    <location>
        <begin position="1"/>
        <end position="22"/>
    </location>
</feature>
<evidence type="ECO:0000256" key="6">
    <source>
        <dbReference type="SAM" id="Phobius"/>
    </source>
</evidence>
<evidence type="ECO:0000256" key="1">
    <source>
        <dbReference type="ARBA" id="ARBA00004479"/>
    </source>
</evidence>
<comment type="caution">
    <text evidence="9">The sequence shown here is derived from an EMBL/GenBank/DDBJ whole genome shotgun (WGS) entry which is preliminary data.</text>
</comment>
<sequence>MMKLINILIFSVVLFTSQSVLTELAPTNECELLQYISIGSNGTIRCIFEEYFAVSWYHPEEDKIILFSKNGDKGGDGYTSGNYDIFPNGSLFIRDVNLEHETLLRVTKVKTITEETVSYEIQVKTVVRPNTTYPIIGLCSDSHKACLKSLDSDTTLNCSIEKTRPSVNLTWISRSLERNRTLASRYNVITQDNVTYTSSATVIFSLTQWHLLTLFVCQASSLPPDLMQEKESFVLIDKIVNYTTVAIPTTKHIAKHSLMKLACTDTNGGMFVWKQRPSGQRYWSNILFHVPPPDSVTELYSSEFELDNNGRLFIRTTESWHEGLYVCIYNKDSYEAVVLYDVQIYDQTQTVKQREDTYDIVITSTISSASTKRVTAVCRKTESNNHQFDLSTTIDLFYENVLTTIEPNTADVLMPTAIVSTLVIIAFFLATLILIIRKGNTVSNAFQWRMH</sequence>
<keyword evidence="7" id="KW-0732">Signal</keyword>
<dbReference type="PROSITE" id="PS50835">
    <property type="entry name" value="IG_LIKE"/>
    <property type="match status" value="1"/>
</dbReference>
<dbReference type="InterPro" id="IPR051275">
    <property type="entry name" value="Cell_adhesion_signaling"/>
</dbReference>